<sequence length="368" mass="43149">MELTVLPNNELQYQKLIHCEVCSKNEAKYTCPRCELRTCCLECVKIHKKELECNGLRDKVKFKLLKNFDNIDLLNDYRLLEETARAITKPIKLPAKSCYNDRNGSLPVHLYRLKRTALARKIQLYFLPPSFTRHSTNTSYLDYETQHLYWRIDWVFPQAGNITFTDEKILDSTLLSACIHKYIDPEANISSSLSFYQAAGSSGVKLLLKAERTGPDRYYLLDPTTTLRENLEGKSIIEYPVIHVILNYHLNEFNLLSEAEEESLQRRQRRRQHLRKKHETNQTNNFLFSNIIDGKGDMSNEEIDDNGDCPTTKENNDEKKHFRDNNFPYHRRGRGRGRFNFKNKWNQRNRQGSQQPSTFSSNDANDLK</sequence>
<proteinExistence type="inferred from homology"/>
<accession>A0A1B6FTZ1</accession>
<keyword evidence="2" id="KW-0690">Ribosome biogenesis</keyword>
<dbReference type="GO" id="GO:0000492">
    <property type="term" value="P:box C/D snoRNP assembly"/>
    <property type="evidence" value="ECO:0007669"/>
    <property type="project" value="TreeGrafter"/>
</dbReference>
<dbReference type="GO" id="GO:0005634">
    <property type="term" value="C:nucleus"/>
    <property type="evidence" value="ECO:0007669"/>
    <property type="project" value="TreeGrafter"/>
</dbReference>
<keyword evidence="7" id="KW-0832">Ubl conjugation</keyword>
<dbReference type="SUPFAM" id="SSF144232">
    <property type="entry name" value="HIT/MYND zinc finger-like"/>
    <property type="match status" value="1"/>
</dbReference>
<dbReference type="CDD" id="cd23023">
    <property type="entry name" value="zf-HIT_BCD1"/>
    <property type="match status" value="1"/>
</dbReference>
<evidence type="ECO:0000256" key="5">
    <source>
        <dbReference type="ARBA" id="ARBA00022771"/>
    </source>
</evidence>
<dbReference type="Gene3D" id="3.30.60.190">
    <property type="match status" value="1"/>
</dbReference>
<gene>
    <name evidence="16" type="ORF">g.15128</name>
</gene>
<evidence type="ECO:0000256" key="7">
    <source>
        <dbReference type="ARBA" id="ARBA00022843"/>
    </source>
</evidence>
<dbReference type="InterPro" id="IPR007529">
    <property type="entry name" value="Znf_HIT"/>
</dbReference>
<feature type="compositionally biased region" description="Basic residues" evidence="14">
    <location>
        <begin position="267"/>
        <end position="278"/>
    </location>
</feature>
<feature type="compositionally biased region" description="Polar residues" evidence="14">
    <location>
        <begin position="348"/>
        <end position="368"/>
    </location>
</feature>
<evidence type="ECO:0000256" key="12">
    <source>
        <dbReference type="ARBA" id="ARBA00077531"/>
    </source>
</evidence>
<feature type="region of interest" description="Disordered" evidence="14">
    <location>
        <begin position="267"/>
        <end position="368"/>
    </location>
</feature>
<evidence type="ECO:0000256" key="8">
    <source>
        <dbReference type="ARBA" id="ARBA00049598"/>
    </source>
</evidence>
<keyword evidence="5 13" id="KW-0863">Zinc-finger</keyword>
<evidence type="ECO:0000256" key="14">
    <source>
        <dbReference type="SAM" id="MobiDB-lite"/>
    </source>
</evidence>
<evidence type="ECO:0000256" key="6">
    <source>
        <dbReference type="ARBA" id="ARBA00022833"/>
    </source>
</evidence>
<dbReference type="Pfam" id="PF04438">
    <property type="entry name" value="zf-HIT"/>
    <property type="match status" value="1"/>
</dbReference>
<evidence type="ECO:0000256" key="10">
    <source>
        <dbReference type="ARBA" id="ARBA00061949"/>
    </source>
</evidence>
<feature type="compositionally biased region" description="Basic residues" evidence="14">
    <location>
        <begin position="329"/>
        <end position="347"/>
    </location>
</feature>
<evidence type="ECO:0000259" key="15">
    <source>
        <dbReference type="PROSITE" id="PS51083"/>
    </source>
</evidence>
<evidence type="ECO:0000256" key="3">
    <source>
        <dbReference type="ARBA" id="ARBA00022553"/>
    </source>
</evidence>
<evidence type="ECO:0000256" key="13">
    <source>
        <dbReference type="PROSITE-ProRule" id="PRU00453"/>
    </source>
</evidence>
<dbReference type="PANTHER" id="PTHR13483">
    <property type="entry name" value="BOX C_D SNORNA PROTEIN 1-RELATED"/>
    <property type="match status" value="1"/>
</dbReference>
<reference evidence="16" key="1">
    <citation type="submission" date="2015-11" db="EMBL/GenBank/DDBJ databases">
        <title>De novo transcriptome assembly of four potential Pierce s Disease insect vectors from Arizona vineyards.</title>
        <authorList>
            <person name="Tassone E.E."/>
        </authorList>
    </citation>
    <scope>NUCLEOTIDE SEQUENCE</scope>
</reference>
<evidence type="ECO:0000313" key="16">
    <source>
        <dbReference type="EMBL" id="JAS53453.1"/>
    </source>
</evidence>
<name>A0A1B6FTZ1_9HEMI</name>
<dbReference type="EMBL" id="GECZ01016316">
    <property type="protein sequence ID" value="JAS53453.1"/>
    <property type="molecule type" value="Transcribed_RNA"/>
</dbReference>
<dbReference type="AlphaFoldDB" id="A0A1B6FTZ1"/>
<comment type="similarity">
    <text evidence="9">Belongs to the BCD1 family.</text>
</comment>
<organism evidence="16">
    <name type="scientific">Cuerna arida</name>
    <dbReference type="NCBI Taxonomy" id="1464854"/>
    <lineage>
        <taxon>Eukaryota</taxon>
        <taxon>Metazoa</taxon>
        <taxon>Ecdysozoa</taxon>
        <taxon>Arthropoda</taxon>
        <taxon>Hexapoda</taxon>
        <taxon>Insecta</taxon>
        <taxon>Pterygota</taxon>
        <taxon>Neoptera</taxon>
        <taxon>Paraneoptera</taxon>
        <taxon>Hemiptera</taxon>
        <taxon>Auchenorrhyncha</taxon>
        <taxon>Membracoidea</taxon>
        <taxon>Cicadellidae</taxon>
        <taxon>Cicadellinae</taxon>
        <taxon>Proconiini</taxon>
        <taxon>Cuerna</taxon>
    </lineage>
</organism>
<dbReference type="InterPro" id="IPR057721">
    <property type="entry name" value="BCD1_alpha/beta"/>
</dbReference>
<evidence type="ECO:0000256" key="2">
    <source>
        <dbReference type="ARBA" id="ARBA00022517"/>
    </source>
</evidence>
<dbReference type="GO" id="GO:0008270">
    <property type="term" value="F:zinc ion binding"/>
    <property type="evidence" value="ECO:0007669"/>
    <property type="project" value="UniProtKB-UniRule"/>
</dbReference>
<keyword evidence="1" id="KW-1017">Isopeptide bond</keyword>
<feature type="domain" description="HIT-type" evidence="15">
    <location>
        <begin position="19"/>
        <end position="53"/>
    </location>
</feature>
<keyword evidence="3" id="KW-0597">Phosphoprotein</keyword>
<dbReference type="GO" id="GO:0048254">
    <property type="term" value="P:snoRNA localization"/>
    <property type="evidence" value="ECO:0007669"/>
    <property type="project" value="TreeGrafter"/>
</dbReference>
<evidence type="ECO:0000256" key="1">
    <source>
        <dbReference type="ARBA" id="ARBA00022499"/>
    </source>
</evidence>
<dbReference type="GO" id="GO:0000463">
    <property type="term" value="P:maturation of LSU-rRNA from tricistronic rRNA transcript (SSU-rRNA, 5.8S rRNA, LSU-rRNA)"/>
    <property type="evidence" value="ECO:0007669"/>
    <property type="project" value="TreeGrafter"/>
</dbReference>
<evidence type="ECO:0000256" key="9">
    <source>
        <dbReference type="ARBA" id="ARBA00049654"/>
    </source>
</evidence>
<feature type="compositionally biased region" description="Basic and acidic residues" evidence="14">
    <location>
        <begin position="314"/>
        <end position="324"/>
    </location>
</feature>
<comment type="function">
    <text evidence="8">Required for box C/D snoRNAs accumulation involved in snoRNA processing, snoRNA transport to the nucleolus and ribosome biogenesis.</text>
</comment>
<evidence type="ECO:0000256" key="4">
    <source>
        <dbReference type="ARBA" id="ARBA00022723"/>
    </source>
</evidence>
<keyword evidence="4" id="KW-0479">Metal-binding</keyword>
<evidence type="ECO:0000256" key="11">
    <source>
        <dbReference type="ARBA" id="ARBA00068630"/>
    </source>
</evidence>
<keyword evidence="6" id="KW-0862">Zinc</keyword>
<dbReference type="InterPro" id="IPR051639">
    <property type="entry name" value="BCD1"/>
</dbReference>
<dbReference type="PROSITE" id="PS51083">
    <property type="entry name" value="ZF_HIT"/>
    <property type="match status" value="1"/>
</dbReference>
<dbReference type="Pfam" id="PF25790">
    <property type="entry name" value="BCD1"/>
    <property type="match status" value="1"/>
</dbReference>
<protein>
    <recommendedName>
        <fullName evidence="11">Box C/D snoRNA protein 1</fullName>
    </recommendedName>
    <alternativeName>
        <fullName evidence="12">Zinc finger HIT domain-containing protein 6</fullName>
    </alternativeName>
</protein>
<comment type="subunit">
    <text evidence="10">Interacts with FBL, SNU13, NOP58, NUFIP1, RUVBL1, RUVBL2 and TAF9. Interacts (via HIT-type zinc finger) with the RUVBL1/RUVBL2 complex in the presence of ADP.</text>
</comment>
<dbReference type="FunFam" id="3.30.60.190:FF:000001">
    <property type="entry name" value="box C/D snoRNA protein 1"/>
    <property type="match status" value="1"/>
</dbReference>
<dbReference type="PANTHER" id="PTHR13483:SF3">
    <property type="entry name" value="BOX C_D SNORNA PROTEIN 1"/>
    <property type="match status" value="1"/>
</dbReference>
<dbReference type="GO" id="GO:0070761">
    <property type="term" value="C:pre-snoRNP complex"/>
    <property type="evidence" value="ECO:0007669"/>
    <property type="project" value="TreeGrafter"/>
</dbReference>